<evidence type="ECO:0000256" key="2">
    <source>
        <dbReference type="ARBA" id="ARBA00023315"/>
    </source>
</evidence>
<dbReference type="CDD" id="cd04301">
    <property type="entry name" value="NAT_SF"/>
    <property type="match status" value="1"/>
</dbReference>
<dbReference type="OrthoDB" id="120213at2157"/>
<keyword evidence="1 5" id="KW-0808">Transferase</keyword>
<dbReference type="InterPro" id="IPR000182">
    <property type="entry name" value="GNAT_dom"/>
</dbReference>
<reference evidence="5 6" key="1">
    <citation type="submission" date="2020-07" db="EMBL/GenBank/DDBJ databases">
        <title>Halosimplex pelagicum sp. nov. and Halosimplex rubrum sp. nov., isolated from salted brown alga Laminaria, and emended description of the genus Halosimplex.</title>
        <authorList>
            <person name="Cui H."/>
        </authorList>
    </citation>
    <scope>NUCLEOTIDE SEQUENCE [LARGE SCALE GENOMIC DNA]</scope>
    <source>
        <strain evidence="5 6">R27</strain>
    </source>
</reference>
<dbReference type="GO" id="GO:0016747">
    <property type="term" value="F:acyltransferase activity, transferring groups other than amino-acyl groups"/>
    <property type="evidence" value="ECO:0007669"/>
    <property type="project" value="InterPro"/>
</dbReference>
<organism evidence="5 6">
    <name type="scientific">Halosimplex rubrum</name>
    <dbReference type="NCBI Taxonomy" id="869889"/>
    <lineage>
        <taxon>Archaea</taxon>
        <taxon>Methanobacteriati</taxon>
        <taxon>Methanobacteriota</taxon>
        <taxon>Stenosarchaea group</taxon>
        <taxon>Halobacteria</taxon>
        <taxon>Halobacteriales</taxon>
        <taxon>Haloarculaceae</taxon>
        <taxon>Halosimplex</taxon>
    </lineage>
</organism>
<dbReference type="KEGG" id="hrr:HZS55_12015"/>
<dbReference type="Pfam" id="PF13302">
    <property type="entry name" value="Acetyltransf_3"/>
    <property type="match status" value="1"/>
</dbReference>
<evidence type="ECO:0000256" key="1">
    <source>
        <dbReference type="ARBA" id="ARBA00022679"/>
    </source>
</evidence>
<dbReference type="SUPFAM" id="SSF55729">
    <property type="entry name" value="Acyl-CoA N-acyltransferases (Nat)"/>
    <property type="match status" value="1"/>
</dbReference>
<proteinExistence type="inferred from homology"/>
<evidence type="ECO:0000313" key="6">
    <source>
        <dbReference type="Proteomes" id="UP000509667"/>
    </source>
</evidence>
<dbReference type="AlphaFoldDB" id="A0A7D5PAZ5"/>
<sequence length="172" mass="19805">MSGPVFMEAERVTFHPIEEDDLEFFRDLINHPEVREGLAATEPVNMADEREWFESLGEDGVQFCLRVDGERVGTVSFRQFSEEWGTTELAYFFHPDHWGEGYATEAVRRMVAYGFEERRLGKVWARVFAFNDASARVLEKAGFDHEATLPGQGFARGERVDLERYGVLASEW</sequence>
<comment type="similarity">
    <text evidence="3">Belongs to the acetyltransferase family. RimJ subfamily.</text>
</comment>
<dbReference type="InterPro" id="IPR016181">
    <property type="entry name" value="Acyl_CoA_acyltransferase"/>
</dbReference>
<evidence type="ECO:0000259" key="4">
    <source>
        <dbReference type="PROSITE" id="PS51186"/>
    </source>
</evidence>
<dbReference type="RefSeq" id="WP_179907901.1">
    <property type="nucleotide sequence ID" value="NZ_CP058910.1"/>
</dbReference>
<dbReference type="EMBL" id="CP058910">
    <property type="protein sequence ID" value="QLH77979.1"/>
    <property type="molecule type" value="Genomic_DNA"/>
</dbReference>
<protein>
    <submittedName>
        <fullName evidence="5">GNAT family N-acetyltransferase</fullName>
    </submittedName>
</protein>
<dbReference type="Gene3D" id="3.40.630.30">
    <property type="match status" value="1"/>
</dbReference>
<name>A0A7D5PAZ5_9EURY</name>
<dbReference type="PANTHER" id="PTHR43792">
    <property type="entry name" value="GNAT FAMILY, PUTATIVE (AFU_ORTHOLOGUE AFUA_3G00765)-RELATED-RELATED"/>
    <property type="match status" value="1"/>
</dbReference>
<dbReference type="Proteomes" id="UP000509667">
    <property type="component" value="Chromosome"/>
</dbReference>
<keyword evidence="6" id="KW-1185">Reference proteome</keyword>
<feature type="domain" description="N-acetyltransferase" evidence="4">
    <location>
        <begin position="12"/>
        <end position="163"/>
    </location>
</feature>
<dbReference type="PROSITE" id="PS51186">
    <property type="entry name" value="GNAT"/>
    <property type="match status" value="1"/>
</dbReference>
<evidence type="ECO:0000256" key="3">
    <source>
        <dbReference type="ARBA" id="ARBA00038502"/>
    </source>
</evidence>
<accession>A0A7D5PAZ5</accession>
<evidence type="ECO:0000313" key="5">
    <source>
        <dbReference type="EMBL" id="QLH77979.1"/>
    </source>
</evidence>
<gene>
    <name evidence="5" type="ORF">HZS55_12015</name>
</gene>
<dbReference type="InterPro" id="IPR051531">
    <property type="entry name" value="N-acetyltransferase"/>
</dbReference>
<keyword evidence="2" id="KW-0012">Acyltransferase</keyword>
<dbReference type="PANTHER" id="PTHR43792:SF8">
    <property type="entry name" value="[RIBOSOMAL PROTEIN US5]-ALANINE N-ACETYLTRANSFERASE"/>
    <property type="match status" value="1"/>
</dbReference>
<dbReference type="GeneID" id="56078600"/>